<feature type="domain" description="Glycosyl transferase family 1" evidence="3">
    <location>
        <begin position="200"/>
        <end position="344"/>
    </location>
</feature>
<dbReference type="InterPro" id="IPR001296">
    <property type="entry name" value="Glyco_trans_1"/>
</dbReference>
<feature type="domain" description="Glycosyltransferase subfamily 4-like N-terminal" evidence="4">
    <location>
        <begin position="17"/>
        <end position="179"/>
    </location>
</feature>
<dbReference type="Pfam" id="PF00534">
    <property type="entry name" value="Glycos_transf_1"/>
    <property type="match status" value="1"/>
</dbReference>
<keyword evidence="2" id="KW-0808">Transferase</keyword>
<reference evidence="5" key="1">
    <citation type="submission" date="2022-08" db="EMBL/GenBank/DDBJ databases">
        <title>Complete Genome Sequences of 2 Bosea sp. soil isolates.</title>
        <authorList>
            <person name="Alvarez Arevalo M."/>
            <person name="Sterndorff E.B."/>
            <person name="Faurdal D."/>
            <person name="Joergensen T.S."/>
            <person name="Weber T."/>
        </authorList>
    </citation>
    <scope>NUCLEOTIDE SEQUENCE</scope>
    <source>
        <strain evidence="5">NBC_00436</strain>
    </source>
</reference>
<dbReference type="Gene3D" id="3.40.50.2000">
    <property type="entry name" value="Glycogen Phosphorylase B"/>
    <property type="match status" value="2"/>
</dbReference>
<evidence type="ECO:0000313" key="5">
    <source>
        <dbReference type="EMBL" id="UZF86964.1"/>
    </source>
</evidence>
<evidence type="ECO:0000256" key="2">
    <source>
        <dbReference type="ARBA" id="ARBA00022679"/>
    </source>
</evidence>
<protein>
    <submittedName>
        <fullName evidence="5">Glycosyltransferase</fullName>
    </submittedName>
</protein>
<name>A0A9E7ZY43_9HYPH</name>
<sequence>MRAIDRLTLFLPELHAGGAERMVLDLARHWTQEGRQIDLVCASAAGPLRAQVPEGVRLVDLGAKRVFASVPRIAAYLRSNPERPCWSFLSHMNAAVLIAGRVLMNHPSPIAVQEVSRLQTGRDLRKPFRRRAVEVAIRALYRRADIIAAVSPDVADDIVQLARLPPSRVTVVMNAVDLSAIKRAGLAPFDHPFFGENGVSVLVSVARLAPEKDHENLLRAFLIARQSRRLRLLIVGDGPCRAQLMESAVTLGIADDVDFLGFDDNPWRIMARSDLLVLHSLAEGFGLVLVEAMACGTDVLSVACGAGPKLILTDPYFGPTPPVGDPQALATAILDKLAEPVLPASLATCAARFDIAERARTFIEMVAHGWEARYGTHQAHKSHL</sequence>
<gene>
    <name evidence="5" type="ORF">NWE54_24950</name>
</gene>
<dbReference type="GO" id="GO:0016757">
    <property type="term" value="F:glycosyltransferase activity"/>
    <property type="evidence" value="ECO:0007669"/>
    <property type="project" value="UniProtKB-KW"/>
</dbReference>
<evidence type="ECO:0000259" key="4">
    <source>
        <dbReference type="Pfam" id="PF13439"/>
    </source>
</evidence>
<dbReference type="SUPFAM" id="SSF53756">
    <property type="entry name" value="UDP-Glycosyltransferase/glycogen phosphorylase"/>
    <property type="match status" value="1"/>
</dbReference>
<keyword evidence="1" id="KW-0328">Glycosyltransferase</keyword>
<dbReference type="CDD" id="cd03811">
    <property type="entry name" value="GT4_GT28_WabH-like"/>
    <property type="match status" value="1"/>
</dbReference>
<proteinExistence type="predicted"/>
<dbReference type="InterPro" id="IPR028098">
    <property type="entry name" value="Glyco_trans_4-like_N"/>
</dbReference>
<evidence type="ECO:0000256" key="1">
    <source>
        <dbReference type="ARBA" id="ARBA00022676"/>
    </source>
</evidence>
<dbReference type="AlphaFoldDB" id="A0A9E7ZY43"/>
<accession>A0A9E7ZY43</accession>
<organism evidence="5">
    <name type="scientific">Bosea sp. NBC_00436</name>
    <dbReference type="NCBI Taxonomy" id="2969620"/>
    <lineage>
        <taxon>Bacteria</taxon>
        <taxon>Pseudomonadati</taxon>
        <taxon>Pseudomonadota</taxon>
        <taxon>Alphaproteobacteria</taxon>
        <taxon>Hyphomicrobiales</taxon>
        <taxon>Boseaceae</taxon>
        <taxon>Bosea</taxon>
    </lineage>
</organism>
<dbReference type="PANTHER" id="PTHR12526:SF510">
    <property type="entry name" value="D-INOSITOL 3-PHOSPHATE GLYCOSYLTRANSFERASE"/>
    <property type="match status" value="1"/>
</dbReference>
<dbReference type="Pfam" id="PF13439">
    <property type="entry name" value="Glyco_transf_4"/>
    <property type="match status" value="1"/>
</dbReference>
<dbReference type="PANTHER" id="PTHR12526">
    <property type="entry name" value="GLYCOSYLTRANSFERASE"/>
    <property type="match status" value="1"/>
</dbReference>
<dbReference type="EMBL" id="CP102774">
    <property type="protein sequence ID" value="UZF86964.1"/>
    <property type="molecule type" value="Genomic_DNA"/>
</dbReference>
<evidence type="ECO:0000259" key="3">
    <source>
        <dbReference type="Pfam" id="PF00534"/>
    </source>
</evidence>